<dbReference type="InterPro" id="IPR056692">
    <property type="entry name" value="DUF7790"/>
</dbReference>
<dbReference type="Pfam" id="PF25046">
    <property type="entry name" value="DUF7790"/>
    <property type="match status" value="1"/>
</dbReference>
<evidence type="ECO:0000259" key="3">
    <source>
        <dbReference type="Pfam" id="PF25046"/>
    </source>
</evidence>
<evidence type="ECO:0000256" key="1">
    <source>
        <dbReference type="SAM" id="MobiDB-lite"/>
    </source>
</evidence>
<feature type="region of interest" description="Disordered" evidence="1">
    <location>
        <begin position="324"/>
        <end position="351"/>
    </location>
</feature>
<gene>
    <name evidence="4" type="ORF">SYV04_05965</name>
</gene>
<evidence type="ECO:0000313" key="4">
    <source>
        <dbReference type="EMBL" id="MDY7225917.1"/>
    </source>
</evidence>
<comment type="caution">
    <text evidence="4">The sequence shown here is derived from an EMBL/GenBank/DDBJ whole genome shotgun (WGS) entry which is preliminary data.</text>
</comment>
<evidence type="ECO:0000256" key="2">
    <source>
        <dbReference type="SAM" id="SignalP"/>
    </source>
</evidence>
<feature type="domain" description="DUF7790" evidence="3">
    <location>
        <begin position="46"/>
        <end position="314"/>
    </location>
</feature>
<feature type="compositionally biased region" description="Basic residues" evidence="1">
    <location>
        <begin position="328"/>
        <end position="342"/>
    </location>
</feature>
<dbReference type="CDD" id="cd21179">
    <property type="entry name" value="LIC_1098-like"/>
    <property type="match status" value="1"/>
</dbReference>
<dbReference type="RefSeq" id="WP_321544643.1">
    <property type="nucleotide sequence ID" value="NZ_JAXIVS010000002.1"/>
</dbReference>
<dbReference type="EMBL" id="JAXIVS010000002">
    <property type="protein sequence ID" value="MDY7225917.1"/>
    <property type="molecule type" value="Genomic_DNA"/>
</dbReference>
<feature type="signal peptide" evidence="2">
    <location>
        <begin position="1"/>
        <end position="20"/>
    </location>
</feature>
<name>A0ABU5GXJ8_9BACT</name>
<protein>
    <recommendedName>
        <fullName evidence="3">DUF7790 domain-containing protein</fullName>
    </recommendedName>
</protein>
<feature type="chain" id="PRO_5045921805" description="DUF7790 domain-containing protein" evidence="2">
    <location>
        <begin position="21"/>
        <end position="351"/>
    </location>
</feature>
<evidence type="ECO:0000313" key="5">
    <source>
        <dbReference type="Proteomes" id="UP001291309"/>
    </source>
</evidence>
<keyword evidence="5" id="KW-1185">Reference proteome</keyword>
<dbReference type="Proteomes" id="UP001291309">
    <property type="component" value="Unassembled WGS sequence"/>
</dbReference>
<reference evidence="4 5" key="1">
    <citation type="submission" date="2023-12" db="EMBL/GenBank/DDBJ databases">
        <title>the genome sequence of Hyalangium sp. s54d21.</title>
        <authorList>
            <person name="Zhang X."/>
        </authorList>
    </citation>
    <scope>NUCLEOTIDE SEQUENCE [LARGE SCALE GENOMIC DNA]</scope>
    <source>
        <strain evidence="5">s54d21</strain>
    </source>
</reference>
<accession>A0ABU5GXJ8</accession>
<keyword evidence="2" id="KW-0732">Signal</keyword>
<proteinExistence type="predicted"/>
<sequence length="351" mass="39142">MLGMRHFALVVLLAASVASASTPVLSGFESLPSDPAPPELVRGLHYWISNENNLDLFHDAVKDKGGVYVGVGSDQNYLLGGWARSEVLVLLDFDQAIVDLHRVYRVIFLAAETPEDFLRLWQRKSRAEVRRLITEGYEDKKERFGALQAHGTARGAVERRLLRVVEQMAKASLPSFLTDAAEYAHLRRLFQEDKVFMVRGDLTARRSVSAVGEAAVKAGKKVGVLYLSNAEQYFSYGAQYRRNIRALPMDESSVVVRTSGQRGITHLKGTYYHYNTQSGSSFAAWLADPKTRHAHGMLRLAPDTDKARGLSRLDIGPEEAREAAKQKLLAKRQVKKPARRIPRPTSAEAVQ</sequence>
<organism evidence="4 5">
    <name type="scientific">Hyalangium rubrum</name>
    <dbReference type="NCBI Taxonomy" id="3103134"/>
    <lineage>
        <taxon>Bacteria</taxon>
        <taxon>Pseudomonadati</taxon>
        <taxon>Myxococcota</taxon>
        <taxon>Myxococcia</taxon>
        <taxon>Myxococcales</taxon>
        <taxon>Cystobacterineae</taxon>
        <taxon>Archangiaceae</taxon>
        <taxon>Hyalangium</taxon>
    </lineage>
</organism>